<evidence type="ECO:0000313" key="1">
    <source>
        <dbReference type="EMBL" id="EFO20260.1"/>
    </source>
</evidence>
<dbReference type="GeneID" id="9945655"/>
<dbReference type="InParanoid" id="A0A1S0TU53"/>
<organism evidence="1">
    <name type="scientific">Loa loa</name>
    <name type="common">Eye worm</name>
    <name type="synonym">Filaria loa</name>
    <dbReference type="NCBI Taxonomy" id="7209"/>
    <lineage>
        <taxon>Eukaryota</taxon>
        <taxon>Metazoa</taxon>
        <taxon>Ecdysozoa</taxon>
        <taxon>Nematoda</taxon>
        <taxon>Chromadorea</taxon>
        <taxon>Rhabditida</taxon>
        <taxon>Spirurina</taxon>
        <taxon>Spiruromorpha</taxon>
        <taxon>Filarioidea</taxon>
        <taxon>Onchocercidae</taxon>
        <taxon>Loa</taxon>
    </lineage>
</organism>
<dbReference type="EMBL" id="JH712067">
    <property type="protein sequence ID" value="EFO20260.1"/>
    <property type="molecule type" value="Genomic_DNA"/>
</dbReference>
<proteinExistence type="predicted"/>
<name>A0A1S0TU53_LOALO</name>
<gene>
    <name evidence="1" type="ORF">LOAG_08231</name>
</gene>
<dbReference type="RefSeq" id="XP_003143811.1">
    <property type="nucleotide sequence ID" value="XM_003143763.1"/>
</dbReference>
<sequence>MTTMMTRDGHPVITIMTRDGHPMITIMTRDGHPLTSDSVLNVVFYFIWFKVEEIDLVELYRTDRHMQFMMISIPVRYQESKKEFQVVKKKTGFFQSGKVKTEYGEL</sequence>
<accession>A0A1S0TU53</accession>
<reference evidence="1" key="1">
    <citation type="submission" date="2012-04" db="EMBL/GenBank/DDBJ databases">
        <title>The Genome Sequence of Loa loa.</title>
        <authorList>
            <consortium name="The Broad Institute Genome Sequencing Platform"/>
            <consortium name="Broad Institute Genome Sequencing Center for Infectious Disease"/>
            <person name="Nutman T.B."/>
            <person name="Fink D.L."/>
            <person name="Russ C."/>
            <person name="Young S."/>
            <person name="Zeng Q."/>
            <person name="Gargeya S."/>
            <person name="Alvarado L."/>
            <person name="Berlin A."/>
            <person name="Chapman S.B."/>
            <person name="Chen Z."/>
            <person name="Freedman E."/>
            <person name="Gellesch M."/>
            <person name="Goldberg J."/>
            <person name="Griggs A."/>
            <person name="Gujja S."/>
            <person name="Heilman E.R."/>
            <person name="Heiman D."/>
            <person name="Howarth C."/>
            <person name="Mehta T."/>
            <person name="Neiman D."/>
            <person name="Pearson M."/>
            <person name="Roberts A."/>
            <person name="Saif S."/>
            <person name="Shea T."/>
            <person name="Shenoy N."/>
            <person name="Sisk P."/>
            <person name="Stolte C."/>
            <person name="Sykes S."/>
            <person name="White J."/>
            <person name="Yandava C."/>
            <person name="Haas B."/>
            <person name="Henn M.R."/>
            <person name="Nusbaum C."/>
            <person name="Birren B."/>
        </authorList>
    </citation>
    <scope>NUCLEOTIDE SEQUENCE [LARGE SCALE GENOMIC DNA]</scope>
</reference>
<protein>
    <submittedName>
        <fullName evidence="1">Uncharacterized protein</fullName>
    </submittedName>
</protein>
<dbReference type="CTD" id="9945655"/>
<dbReference type="AlphaFoldDB" id="A0A1S0TU53"/>
<dbReference type="KEGG" id="loa:LOAG_08231"/>